<evidence type="ECO:0000313" key="3">
    <source>
        <dbReference type="EMBL" id="KDQ11335.1"/>
    </source>
</evidence>
<dbReference type="AlphaFoldDB" id="A0A067M9I8"/>
<evidence type="ECO:0000313" key="4">
    <source>
        <dbReference type="Proteomes" id="UP000027195"/>
    </source>
</evidence>
<dbReference type="OrthoDB" id="3230244at2759"/>
<organism evidence="3 4">
    <name type="scientific">Botryobasidium botryosum (strain FD-172 SS1)</name>
    <dbReference type="NCBI Taxonomy" id="930990"/>
    <lineage>
        <taxon>Eukaryota</taxon>
        <taxon>Fungi</taxon>
        <taxon>Dikarya</taxon>
        <taxon>Basidiomycota</taxon>
        <taxon>Agaricomycotina</taxon>
        <taxon>Agaricomycetes</taxon>
        <taxon>Cantharellales</taxon>
        <taxon>Botryobasidiaceae</taxon>
        <taxon>Botryobasidium</taxon>
    </lineage>
</organism>
<proteinExistence type="inferred from homology"/>
<dbReference type="InParanoid" id="A0A067M9I8"/>
<feature type="domain" description="Mug135-like C-terminal" evidence="2">
    <location>
        <begin position="98"/>
        <end position="178"/>
    </location>
</feature>
<name>A0A067M9I8_BOTB1</name>
<dbReference type="EMBL" id="KL198059">
    <property type="protein sequence ID" value="KDQ11335.1"/>
    <property type="molecule type" value="Genomic_DNA"/>
</dbReference>
<sequence length="182" mass="19533">MNNQNQVNANPVVNPAQITRAALRCNTLLASHVSGLPNAATHQEFAQAESEKTVLALAAAPAHPAPAWAAAYFDQLNQRFDGLAANMTRLIIITERNYNASCGEGLNKPYHIVPLADGSLPTAHPRPNNAGLFPPLVNGPAIRALDGPLLTDYLTLYGVPHQPSLELGRYHLAKMIGVSYQL</sequence>
<dbReference type="Proteomes" id="UP000027195">
    <property type="component" value="Unassembled WGS sequence"/>
</dbReference>
<dbReference type="HOGENOM" id="CLU_1481756_0_0_1"/>
<gene>
    <name evidence="3" type="ORF">BOTBODRAFT_458254</name>
</gene>
<evidence type="ECO:0000259" key="2">
    <source>
        <dbReference type="Pfam" id="PF08593"/>
    </source>
</evidence>
<dbReference type="InterPro" id="IPR013902">
    <property type="entry name" value="Mug135-like_C"/>
</dbReference>
<dbReference type="Pfam" id="PF08593">
    <property type="entry name" value="Mug135_C"/>
    <property type="match status" value="1"/>
</dbReference>
<accession>A0A067M9I8</accession>
<evidence type="ECO:0000256" key="1">
    <source>
        <dbReference type="ARBA" id="ARBA00005788"/>
    </source>
</evidence>
<keyword evidence="4" id="KW-1185">Reference proteome</keyword>
<reference evidence="4" key="1">
    <citation type="journal article" date="2014" name="Proc. Natl. Acad. Sci. U.S.A.">
        <title>Extensive sampling of basidiomycete genomes demonstrates inadequacy of the white-rot/brown-rot paradigm for wood decay fungi.</title>
        <authorList>
            <person name="Riley R."/>
            <person name="Salamov A.A."/>
            <person name="Brown D.W."/>
            <person name="Nagy L.G."/>
            <person name="Floudas D."/>
            <person name="Held B.W."/>
            <person name="Levasseur A."/>
            <person name="Lombard V."/>
            <person name="Morin E."/>
            <person name="Otillar R."/>
            <person name="Lindquist E.A."/>
            <person name="Sun H."/>
            <person name="LaButti K.M."/>
            <person name="Schmutz J."/>
            <person name="Jabbour D."/>
            <person name="Luo H."/>
            <person name="Baker S.E."/>
            <person name="Pisabarro A.G."/>
            <person name="Walton J.D."/>
            <person name="Blanchette R.A."/>
            <person name="Henrissat B."/>
            <person name="Martin F."/>
            <person name="Cullen D."/>
            <person name="Hibbett D.S."/>
            <person name="Grigoriev I.V."/>
        </authorList>
    </citation>
    <scope>NUCLEOTIDE SEQUENCE [LARGE SCALE GENOMIC DNA]</scope>
    <source>
        <strain evidence="4">FD-172 SS1</strain>
    </source>
</reference>
<comment type="similarity">
    <text evidence="1">Belongs to the UPF0612 family.</text>
</comment>
<protein>
    <recommendedName>
        <fullName evidence="2">Mug135-like C-terminal domain-containing protein</fullName>
    </recommendedName>
</protein>